<accession>A0A9I9D9M7</accession>
<proteinExistence type="predicted"/>
<reference evidence="1" key="1">
    <citation type="submission" date="2023-03" db="UniProtKB">
        <authorList>
            <consortium name="EnsemblPlants"/>
        </authorList>
    </citation>
    <scope>IDENTIFICATION</scope>
</reference>
<protein>
    <submittedName>
        <fullName evidence="1">Uncharacterized protein</fullName>
    </submittedName>
</protein>
<dbReference type="AlphaFoldDB" id="A0A9I9D9M7"/>
<name>A0A9I9D9M7_CUCME</name>
<dbReference type="Gramene" id="MELO3C014798.2.1">
    <property type="protein sequence ID" value="MELO3C014798.2.1"/>
    <property type="gene ID" value="MELO3C014798.2"/>
</dbReference>
<evidence type="ECO:0000313" key="1">
    <source>
        <dbReference type="EnsemblPlants" id="MELO3C014798.2.1"/>
    </source>
</evidence>
<dbReference type="EnsemblPlants" id="MELO3C014798.2.1">
    <property type="protein sequence ID" value="MELO3C014798.2.1"/>
    <property type="gene ID" value="MELO3C014798.2"/>
</dbReference>
<organism evidence="1">
    <name type="scientific">Cucumis melo</name>
    <name type="common">Muskmelon</name>
    <dbReference type="NCBI Taxonomy" id="3656"/>
    <lineage>
        <taxon>Eukaryota</taxon>
        <taxon>Viridiplantae</taxon>
        <taxon>Streptophyta</taxon>
        <taxon>Embryophyta</taxon>
        <taxon>Tracheophyta</taxon>
        <taxon>Spermatophyta</taxon>
        <taxon>Magnoliopsida</taxon>
        <taxon>eudicotyledons</taxon>
        <taxon>Gunneridae</taxon>
        <taxon>Pentapetalae</taxon>
        <taxon>rosids</taxon>
        <taxon>fabids</taxon>
        <taxon>Cucurbitales</taxon>
        <taxon>Cucurbitaceae</taxon>
        <taxon>Benincaseae</taxon>
        <taxon>Cucumis</taxon>
    </lineage>
</organism>
<sequence length="58" mass="6807">MNTAPLNRLKEKHYFAIVYRKQAKHSSNIQQQQSVAKLHERTISLMLLIIKSQSLDTR</sequence>